<dbReference type="EMBL" id="SSMQ01000093">
    <property type="protein sequence ID" value="TKC95805.1"/>
    <property type="molecule type" value="Genomic_DNA"/>
</dbReference>
<comment type="caution">
    <text evidence="2">The sequence shown here is derived from an EMBL/GenBank/DDBJ whole genome shotgun (WGS) entry which is preliminary data.</text>
</comment>
<evidence type="ECO:0000313" key="2">
    <source>
        <dbReference type="EMBL" id="TKC95805.1"/>
    </source>
</evidence>
<feature type="compositionally biased region" description="Pro residues" evidence="1">
    <location>
        <begin position="141"/>
        <end position="177"/>
    </location>
</feature>
<dbReference type="RefSeq" id="WP_136935598.1">
    <property type="nucleotide sequence ID" value="NZ_SSMQ01000093.1"/>
</dbReference>
<name>A0A4U1INV9_9BACT</name>
<evidence type="ECO:0000256" key="1">
    <source>
        <dbReference type="SAM" id="MobiDB-lite"/>
    </source>
</evidence>
<organism evidence="2 3">
    <name type="scientific">Polyangium fumosum</name>
    <dbReference type="NCBI Taxonomy" id="889272"/>
    <lineage>
        <taxon>Bacteria</taxon>
        <taxon>Pseudomonadati</taxon>
        <taxon>Myxococcota</taxon>
        <taxon>Polyangia</taxon>
        <taxon>Polyangiales</taxon>
        <taxon>Polyangiaceae</taxon>
        <taxon>Polyangium</taxon>
    </lineage>
</organism>
<reference evidence="2 3" key="1">
    <citation type="submission" date="2019-04" db="EMBL/GenBank/DDBJ databases">
        <authorList>
            <person name="Li Y."/>
            <person name="Wang J."/>
        </authorList>
    </citation>
    <scope>NUCLEOTIDE SEQUENCE [LARGE SCALE GENOMIC DNA]</scope>
    <source>
        <strain evidence="2 3">DSM 14668</strain>
    </source>
</reference>
<dbReference type="Proteomes" id="UP000309215">
    <property type="component" value="Unassembled WGS sequence"/>
</dbReference>
<accession>A0A4U1INV9</accession>
<protein>
    <submittedName>
        <fullName evidence="2">Uncharacterized protein</fullName>
    </submittedName>
</protein>
<evidence type="ECO:0000313" key="3">
    <source>
        <dbReference type="Proteomes" id="UP000309215"/>
    </source>
</evidence>
<gene>
    <name evidence="2" type="ORF">E8A74_46350</name>
</gene>
<sequence>MRTPEAGGKVGLRALQAVIGVTMALAAPLDARAEPPHYRVELVAPKHLPACNDPEGFFEELDLALSQPLLDPPASRVLEVHIERPSGGAYGVKVVFREPGGQVLETVRLTYPGSMECFKVLHKVALVAAIEMEAEEGAPKEPTPPPPPPAAPPPASRPAPPSEPCPPPPPAEPPKPPAARRGFVGVGLGAFLSFAPEAFFAPRVIVGWHVRPSLVLELDVAGQAWMTANPQNGPTAVDVQTGFGTLAGCYAPSSLRLCGIVMGGVQRSVGIDRAFSQATTLPLFGVGLRAGFEQVMVGSLLLRTDLDAVFNIANRDIHGRTWPLWEPIPLAANVTTSLLWSF</sequence>
<dbReference type="AlphaFoldDB" id="A0A4U1INV9"/>
<keyword evidence="3" id="KW-1185">Reference proteome</keyword>
<proteinExistence type="predicted"/>
<feature type="region of interest" description="Disordered" evidence="1">
    <location>
        <begin position="135"/>
        <end position="178"/>
    </location>
</feature>